<reference evidence="1 2" key="1">
    <citation type="journal article" date="2012" name="J. Bacteriol.">
        <title>Draft Genome Sequence of Cecembia lonarensis Strain LW9T, Isolated from Lonar Lake, a Haloalkaline Lake in India.</title>
        <authorList>
            <person name="Shivaji S."/>
            <person name="Ara S."/>
            <person name="Singh A."/>
            <person name="Pinnaka A.K."/>
        </authorList>
    </citation>
    <scope>NUCLEOTIDE SEQUENCE [LARGE SCALE GENOMIC DNA]</scope>
    <source>
        <strain evidence="1 2">LW9</strain>
    </source>
</reference>
<comment type="caution">
    <text evidence="1">The sequence shown here is derived from an EMBL/GenBank/DDBJ whole genome shotgun (WGS) entry which is preliminary data.</text>
</comment>
<dbReference type="Proteomes" id="UP000004478">
    <property type="component" value="Unassembled WGS sequence"/>
</dbReference>
<accession>K1L4G0</accession>
<dbReference type="AlphaFoldDB" id="K1L4G0"/>
<keyword evidence="2" id="KW-1185">Reference proteome</keyword>
<proteinExistence type="predicted"/>
<dbReference type="EMBL" id="AMGM01000001">
    <property type="protein sequence ID" value="EKB51270.1"/>
    <property type="molecule type" value="Genomic_DNA"/>
</dbReference>
<evidence type="ECO:0000313" key="2">
    <source>
        <dbReference type="Proteomes" id="UP000004478"/>
    </source>
</evidence>
<organism evidence="1 2">
    <name type="scientific">Cecembia lonarensis (strain CCUG 58316 / KCTC 22772 / LW9)</name>
    <dbReference type="NCBI Taxonomy" id="1225176"/>
    <lineage>
        <taxon>Bacteria</taxon>
        <taxon>Pseudomonadati</taxon>
        <taxon>Bacteroidota</taxon>
        <taxon>Cytophagia</taxon>
        <taxon>Cytophagales</taxon>
        <taxon>Cyclobacteriaceae</taxon>
        <taxon>Cecembia</taxon>
    </lineage>
</organism>
<protein>
    <submittedName>
        <fullName evidence="1">Uncharacterized protein</fullName>
    </submittedName>
</protein>
<sequence length="44" mass="5014">MEFSDFSNGLSDNFREKCYSVFLLLLKSSGKEMQEMTGSKLALM</sequence>
<gene>
    <name evidence="1" type="ORF">B879_00064</name>
</gene>
<evidence type="ECO:0000313" key="1">
    <source>
        <dbReference type="EMBL" id="EKB51270.1"/>
    </source>
</evidence>
<name>K1L4G0_CECL9</name>